<comment type="caution">
    <text evidence="9">The sequence shown here is derived from an EMBL/GenBank/DDBJ whole genome shotgun (WGS) entry which is preliminary data.</text>
</comment>
<reference evidence="9 10" key="1">
    <citation type="journal article" date="2014" name="Int. J. Syst. Evol. Microbiol.">
        <title>Complete genome sequence of Corynebacterium casei LMG S-19264T (=DSM 44701T), isolated from a smear-ripened cheese.</title>
        <authorList>
            <consortium name="US DOE Joint Genome Institute (JGI-PGF)"/>
            <person name="Walter F."/>
            <person name="Albersmeier A."/>
            <person name="Kalinowski J."/>
            <person name="Ruckert C."/>
        </authorList>
    </citation>
    <scope>NUCLEOTIDE SEQUENCE [LARGE SCALE GENOMIC DNA]</scope>
    <source>
        <strain evidence="9 10">NBRC 110095</strain>
    </source>
</reference>
<evidence type="ECO:0000256" key="1">
    <source>
        <dbReference type="ARBA" id="ARBA00004651"/>
    </source>
</evidence>
<proteinExistence type="inferred from homology"/>
<keyword evidence="2 7" id="KW-1003">Cell membrane</keyword>
<evidence type="ECO:0000256" key="6">
    <source>
        <dbReference type="ARBA" id="ARBA00023136"/>
    </source>
</evidence>
<dbReference type="HAMAP" id="MF_00672">
    <property type="entry name" value="UPF0761"/>
    <property type="match status" value="1"/>
</dbReference>
<comment type="subcellular location">
    <subcellularLocation>
        <location evidence="1 7">Cell membrane</location>
        <topology evidence="1 7">Multi-pass membrane protein</topology>
    </subcellularLocation>
</comment>
<dbReference type="PANTHER" id="PTHR30213:SF0">
    <property type="entry name" value="UPF0761 MEMBRANE PROTEIN YIHY"/>
    <property type="match status" value="1"/>
</dbReference>
<name>A0AA37T4G5_9GAMM</name>
<gene>
    <name evidence="9" type="ORF">GCM10007877_11700</name>
</gene>
<organism evidence="9 10">
    <name type="scientific">Marinibactrum halimedae</name>
    <dbReference type="NCBI Taxonomy" id="1444977"/>
    <lineage>
        <taxon>Bacteria</taxon>
        <taxon>Pseudomonadati</taxon>
        <taxon>Pseudomonadota</taxon>
        <taxon>Gammaproteobacteria</taxon>
        <taxon>Cellvibrionales</taxon>
        <taxon>Cellvibrionaceae</taxon>
        <taxon>Marinibactrum</taxon>
    </lineage>
</organism>
<dbReference type="InterPro" id="IPR023679">
    <property type="entry name" value="UPF0761_bac"/>
</dbReference>
<keyword evidence="6 7" id="KW-0472">Membrane</keyword>
<keyword evidence="3" id="KW-0997">Cell inner membrane</keyword>
<evidence type="ECO:0000313" key="9">
    <source>
        <dbReference type="EMBL" id="GLS25456.1"/>
    </source>
</evidence>
<feature type="transmembrane region" description="Helical" evidence="7">
    <location>
        <begin position="101"/>
        <end position="120"/>
    </location>
</feature>
<keyword evidence="10" id="KW-1185">Reference proteome</keyword>
<dbReference type="Proteomes" id="UP001156870">
    <property type="component" value="Unassembled WGS sequence"/>
</dbReference>
<dbReference type="EMBL" id="BSPD01000030">
    <property type="protein sequence ID" value="GLS25456.1"/>
    <property type="molecule type" value="Genomic_DNA"/>
</dbReference>
<feature type="transmembrane region" description="Helical" evidence="7">
    <location>
        <begin position="242"/>
        <end position="271"/>
    </location>
</feature>
<accession>A0AA37T4G5</accession>
<sequence length="447" mass="49904">MSQDQFDKCSEYWAFLKRLCVSVGRQFVEKGCQKNAAALTYVSLFALVPMLTVIYAMFSIVPAAQGLEAQFQALIFENFVPSSVQALQDYLESFTSKARTMTLPGVIMLMVTAFLMLQNIEKTFNSIWGVSSGRKGISSFLSYWAVLSLGSILLGVGLVMSTYLISLQLFVDEYDSLGLMPVFLHFFPWLLTSSAFTLLFAAVPNCRVPARDAVIGGVITALLFELAKDLFGFIMARTSYELIYGAFALFPIFLMWIYVLWMIILGGAVFVRALSNQRVIHGQSPQTDLMASLTILWHLRQCAFEGSSASEGAITGLGIAPDQWHRLRERLLSCHLIAQMQNGHFILCRDIQTYSVAELGEWVDPHQYSSDCESLPCSNSPWSADLLRRLRLCDQTITEALTISVWDLFHIDDPLISTPQEVGQRLSPKESTSPETTFSETVSKTNS</sequence>
<feature type="transmembrane region" description="Helical" evidence="7">
    <location>
        <begin position="177"/>
        <end position="201"/>
    </location>
</feature>
<dbReference type="PANTHER" id="PTHR30213">
    <property type="entry name" value="INNER MEMBRANE PROTEIN YHJD"/>
    <property type="match status" value="1"/>
</dbReference>
<evidence type="ECO:0000256" key="3">
    <source>
        <dbReference type="ARBA" id="ARBA00022519"/>
    </source>
</evidence>
<evidence type="ECO:0000256" key="5">
    <source>
        <dbReference type="ARBA" id="ARBA00022989"/>
    </source>
</evidence>
<evidence type="ECO:0000313" key="10">
    <source>
        <dbReference type="Proteomes" id="UP001156870"/>
    </source>
</evidence>
<keyword evidence="5 7" id="KW-1133">Transmembrane helix</keyword>
<feature type="compositionally biased region" description="Low complexity" evidence="8">
    <location>
        <begin position="430"/>
        <end position="447"/>
    </location>
</feature>
<evidence type="ECO:0000256" key="4">
    <source>
        <dbReference type="ARBA" id="ARBA00022692"/>
    </source>
</evidence>
<evidence type="ECO:0000256" key="2">
    <source>
        <dbReference type="ARBA" id="ARBA00022475"/>
    </source>
</evidence>
<feature type="transmembrane region" description="Helical" evidence="7">
    <location>
        <begin position="36"/>
        <end position="58"/>
    </location>
</feature>
<dbReference type="NCBIfam" id="TIGR00765">
    <property type="entry name" value="yihY_not_rbn"/>
    <property type="match status" value="1"/>
</dbReference>
<keyword evidence="4 7" id="KW-0812">Transmembrane</keyword>
<dbReference type="GO" id="GO:0005886">
    <property type="term" value="C:plasma membrane"/>
    <property type="evidence" value="ECO:0007669"/>
    <property type="project" value="UniProtKB-SubCell"/>
</dbReference>
<protein>
    <recommendedName>
        <fullName evidence="7">UPF0761 membrane protein GCM10007877_11700</fullName>
    </recommendedName>
</protein>
<feature type="transmembrane region" description="Helical" evidence="7">
    <location>
        <begin position="213"/>
        <end position="236"/>
    </location>
</feature>
<dbReference type="AlphaFoldDB" id="A0AA37T4G5"/>
<feature type="region of interest" description="Disordered" evidence="8">
    <location>
        <begin position="420"/>
        <end position="447"/>
    </location>
</feature>
<comment type="similarity">
    <text evidence="7">Belongs to the UPF0761 family.</text>
</comment>
<evidence type="ECO:0000256" key="8">
    <source>
        <dbReference type="SAM" id="MobiDB-lite"/>
    </source>
</evidence>
<feature type="transmembrane region" description="Helical" evidence="7">
    <location>
        <begin position="141"/>
        <end position="165"/>
    </location>
</feature>
<dbReference type="Pfam" id="PF03631">
    <property type="entry name" value="Virul_fac_BrkB"/>
    <property type="match status" value="1"/>
</dbReference>
<evidence type="ECO:0000256" key="7">
    <source>
        <dbReference type="HAMAP-Rule" id="MF_00672"/>
    </source>
</evidence>
<dbReference type="InterPro" id="IPR017039">
    <property type="entry name" value="Virul_fac_BrkB"/>
</dbReference>